<gene>
    <name evidence="2" type="ORF">CEXT_533931</name>
</gene>
<keyword evidence="1" id="KW-0472">Membrane</keyword>
<comment type="caution">
    <text evidence="2">The sequence shown here is derived from an EMBL/GenBank/DDBJ whole genome shotgun (WGS) entry which is preliminary data.</text>
</comment>
<sequence length="83" mass="9845">MRTVLYWGMVPTVLWNGFRNLRTVLHCGIVSEVCVLYFYCGMVPTVLWNGFRNLRTVLHCGMVSEACVLYFIVEWYLLYVEWL</sequence>
<protein>
    <recommendedName>
        <fullName evidence="4">Transmembrane protein</fullName>
    </recommendedName>
</protein>
<accession>A0AAV4P4E0</accession>
<reference evidence="2 3" key="1">
    <citation type="submission" date="2021-06" db="EMBL/GenBank/DDBJ databases">
        <title>Caerostris extrusa draft genome.</title>
        <authorList>
            <person name="Kono N."/>
            <person name="Arakawa K."/>
        </authorList>
    </citation>
    <scope>NUCLEOTIDE SEQUENCE [LARGE SCALE GENOMIC DNA]</scope>
</reference>
<feature type="transmembrane region" description="Helical" evidence="1">
    <location>
        <begin position="23"/>
        <end position="48"/>
    </location>
</feature>
<dbReference type="AlphaFoldDB" id="A0AAV4P4E0"/>
<organism evidence="2 3">
    <name type="scientific">Caerostris extrusa</name>
    <name type="common">Bark spider</name>
    <name type="synonym">Caerostris bankana</name>
    <dbReference type="NCBI Taxonomy" id="172846"/>
    <lineage>
        <taxon>Eukaryota</taxon>
        <taxon>Metazoa</taxon>
        <taxon>Ecdysozoa</taxon>
        <taxon>Arthropoda</taxon>
        <taxon>Chelicerata</taxon>
        <taxon>Arachnida</taxon>
        <taxon>Araneae</taxon>
        <taxon>Araneomorphae</taxon>
        <taxon>Entelegynae</taxon>
        <taxon>Araneoidea</taxon>
        <taxon>Araneidae</taxon>
        <taxon>Caerostris</taxon>
    </lineage>
</organism>
<name>A0AAV4P4E0_CAEEX</name>
<keyword evidence="1" id="KW-0812">Transmembrane</keyword>
<keyword evidence="3" id="KW-1185">Reference proteome</keyword>
<dbReference type="Proteomes" id="UP001054945">
    <property type="component" value="Unassembled WGS sequence"/>
</dbReference>
<proteinExistence type="predicted"/>
<dbReference type="EMBL" id="BPLR01003972">
    <property type="protein sequence ID" value="GIX90845.1"/>
    <property type="molecule type" value="Genomic_DNA"/>
</dbReference>
<evidence type="ECO:0008006" key="4">
    <source>
        <dbReference type="Google" id="ProtNLM"/>
    </source>
</evidence>
<evidence type="ECO:0000256" key="1">
    <source>
        <dbReference type="SAM" id="Phobius"/>
    </source>
</evidence>
<feature type="transmembrane region" description="Helical" evidence="1">
    <location>
        <begin position="60"/>
        <end position="78"/>
    </location>
</feature>
<evidence type="ECO:0000313" key="2">
    <source>
        <dbReference type="EMBL" id="GIX90845.1"/>
    </source>
</evidence>
<evidence type="ECO:0000313" key="3">
    <source>
        <dbReference type="Proteomes" id="UP001054945"/>
    </source>
</evidence>
<keyword evidence="1" id="KW-1133">Transmembrane helix</keyword>